<evidence type="ECO:0000313" key="2">
    <source>
        <dbReference type="EMBL" id="VEL35945.1"/>
    </source>
</evidence>
<reference evidence="2" key="1">
    <citation type="submission" date="2018-11" db="EMBL/GenBank/DDBJ databases">
        <authorList>
            <consortium name="Pathogen Informatics"/>
        </authorList>
    </citation>
    <scope>NUCLEOTIDE SEQUENCE</scope>
</reference>
<proteinExistence type="predicted"/>
<gene>
    <name evidence="2" type="ORF">PXEA_LOCUS29385</name>
</gene>
<sequence length="207" mass="23217">MEEARQRIPESLLRLAGSRSEPRNRRRRGRRRSRPLRRSKSRSRSRHRDERNRSQERGRGRDLDLKRRRHARRESRSRRIQSLGLFGTVEWSAVTIEGTSGVARPRTARAVVAIANAVKAVGLSVGRAGGTHAIIRHLVARVPVPSHVTGPIIEIVLDPGLTLLQTIPEEDMQNQDQHPNTDVGKGAPVVNGENPAHRRTLMPTKGP</sequence>
<comment type="caution">
    <text evidence="2">The sequence shown here is derived from an EMBL/GenBank/DDBJ whole genome shotgun (WGS) entry which is preliminary data.</text>
</comment>
<feature type="region of interest" description="Disordered" evidence="1">
    <location>
        <begin position="1"/>
        <end position="77"/>
    </location>
</feature>
<evidence type="ECO:0000256" key="1">
    <source>
        <dbReference type="SAM" id="MobiDB-lite"/>
    </source>
</evidence>
<evidence type="ECO:0000313" key="3">
    <source>
        <dbReference type="Proteomes" id="UP000784294"/>
    </source>
</evidence>
<organism evidence="2 3">
    <name type="scientific">Protopolystoma xenopodis</name>
    <dbReference type="NCBI Taxonomy" id="117903"/>
    <lineage>
        <taxon>Eukaryota</taxon>
        <taxon>Metazoa</taxon>
        <taxon>Spiralia</taxon>
        <taxon>Lophotrochozoa</taxon>
        <taxon>Platyhelminthes</taxon>
        <taxon>Monogenea</taxon>
        <taxon>Polyopisthocotylea</taxon>
        <taxon>Polystomatidea</taxon>
        <taxon>Polystomatidae</taxon>
        <taxon>Protopolystoma</taxon>
    </lineage>
</organism>
<dbReference type="EMBL" id="CAAALY010251079">
    <property type="protein sequence ID" value="VEL35945.1"/>
    <property type="molecule type" value="Genomic_DNA"/>
</dbReference>
<feature type="compositionally biased region" description="Basic residues" evidence="1">
    <location>
        <begin position="24"/>
        <end position="46"/>
    </location>
</feature>
<protein>
    <submittedName>
        <fullName evidence="2">Uncharacterized protein</fullName>
    </submittedName>
</protein>
<dbReference type="Proteomes" id="UP000784294">
    <property type="component" value="Unassembled WGS sequence"/>
</dbReference>
<name>A0A448XG71_9PLAT</name>
<keyword evidence="3" id="KW-1185">Reference proteome</keyword>
<dbReference type="AlphaFoldDB" id="A0A448XG71"/>
<feature type="compositionally biased region" description="Basic and acidic residues" evidence="1">
    <location>
        <begin position="47"/>
        <end position="65"/>
    </location>
</feature>
<feature type="region of interest" description="Disordered" evidence="1">
    <location>
        <begin position="172"/>
        <end position="207"/>
    </location>
</feature>
<accession>A0A448XG71</accession>
<feature type="compositionally biased region" description="Basic residues" evidence="1">
    <location>
        <begin position="66"/>
        <end position="77"/>
    </location>
</feature>